<protein>
    <submittedName>
        <fullName evidence="2">Uncharacterized protein</fullName>
    </submittedName>
</protein>
<dbReference type="AlphaFoldDB" id="A0AAN8ECE1"/>
<dbReference type="Proteomes" id="UP001316803">
    <property type="component" value="Unassembled WGS sequence"/>
</dbReference>
<feature type="compositionally biased region" description="Basic residues" evidence="1">
    <location>
        <begin position="269"/>
        <end position="284"/>
    </location>
</feature>
<feature type="compositionally biased region" description="Polar residues" evidence="1">
    <location>
        <begin position="301"/>
        <end position="324"/>
    </location>
</feature>
<gene>
    <name evidence="2" type="ORF">OHC33_006682</name>
</gene>
<evidence type="ECO:0000313" key="2">
    <source>
        <dbReference type="EMBL" id="KAK5952209.1"/>
    </source>
</evidence>
<organism evidence="2 3">
    <name type="scientific">Knufia fluminis</name>
    <dbReference type="NCBI Taxonomy" id="191047"/>
    <lineage>
        <taxon>Eukaryota</taxon>
        <taxon>Fungi</taxon>
        <taxon>Dikarya</taxon>
        <taxon>Ascomycota</taxon>
        <taxon>Pezizomycotina</taxon>
        <taxon>Eurotiomycetes</taxon>
        <taxon>Chaetothyriomycetidae</taxon>
        <taxon>Chaetothyriales</taxon>
        <taxon>Trichomeriaceae</taxon>
        <taxon>Knufia</taxon>
    </lineage>
</organism>
<sequence>MPSQLLNCTICPKKPRFSDVSHLLTHVGSKGHLAHLHRLQVKSHQELDAGHTLAIYNQWFQEHGVAGLLSERMQQKEHKQADKKAANQARLGTANLSGKSRGRKSTATTQRPPAISAYEPQPPQLKTSPSEEDFGDLDHTPVRAPRRSNYPVLGSSPPKMLPSQSVEDEEDCPAETDAPAKASPGTPQLKGIQWPGMHLFDAAPEELKKKRNQKKDASVLRSLQRNAGRVEPTETVQSAAGIVLKRRHMDDIENDSPVEGEFVVEKPSPKRRKSSAPRAKRQPKKEKVEKAKKPRGRPRKNLQTPSKRPSSSIGDLVRSTSRFSPTEDESREFKLAVRSIGRKKKANFAIYQDSSPSFGGDGSSEMVPATYADAIRPQLPYSLPPWQRQQPASYDPFKLTRDRFSGYPAFTDIGQGKENSPILSRDVDGHATVNPLFSQAGMDRYAVAGSLSNQNRLNPAIAPNLDPFNDNDTFMPVRNPLMAALGRLNETPTKQESFGFSTAGTSNFATPYRQPLFAP</sequence>
<keyword evidence="3" id="KW-1185">Reference proteome</keyword>
<reference evidence="2 3" key="1">
    <citation type="submission" date="2022-12" db="EMBL/GenBank/DDBJ databases">
        <title>Genomic features and morphological characterization of a novel Knufia sp. strain isolated from spacecraft assembly facility.</title>
        <authorList>
            <person name="Teixeira M."/>
            <person name="Chander A.M."/>
            <person name="Stajich J.E."/>
            <person name="Venkateswaran K."/>
        </authorList>
    </citation>
    <scope>NUCLEOTIDE SEQUENCE [LARGE SCALE GENOMIC DNA]</scope>
    <source>
        <strain evidence="2 3">FJI-L2-BK-P2</strain>
    </source>
</reference>
<feature type="region of interest" description="Disordered" evidence="1">
    <location>
        <begin position="74"/>
        <end position="331"/>
    </location>
</feature>
<comment type="caution">
    <text evidence="2">The sequence shown here is derived from an EMBL/GenBank/DDBJ whole genome shotgun (WGS) entry which is preliminary data.</text>
</comment>
<proteinExistence type="predicted"/>
<accession>A0AAN8ECE1</accession>
<name>A0AAN8ECE1_9EURO</name>
<evidence type="ECO:0000256" key="1">
    <source>
        <dbReference type="SAM" id="MobiDB-lite"/>
    </source>
</evidence>
<dbReference type="EMBL" id="JAKLMC020000016">
    <property type="protein sequence ID" value="KAK5952209.1"/>
    <property type="molecule type" value="Genomic_DNA"/>
</dbReference>
<feature type="compositionally biased region" description="Basic and acidic residues" evidence="1">
    <location>
        <begin position="74"/>
        <end position="85"/>
    </location>
</feature>
<evidence type="ECO:0000313" key="3">
    <source>
        <dbReference type="Proteomes" id="UP001316803"/>
    </source>
</evidence>